<dbReference type="SMART" id="SM00382">
    <property type="entry name" value="AAA"/>
    <property type="match status" value="1"/>
</dbReference>
<dbReference type="GO" id="GO:0016787">
    <property type="term" value="F:hydrolase activity"/>
    <property type="evidence" value="ECO:0007669"/>
    <property type="project" value="UniProtKB-KW"/>
</dbReference>
<feature type="domain" description="ABC transporter" evidence="3">
    <location>
        <begin position="2"/>
        <end position="220"/>
    </location>
</feature>
<dbReference type="InterPro" id="IPR003593">
    <property type="entry name" value="AAA+_ATPase"/>
</dbReference>
<reference evidence="4" key="1">
    <citation type="submission" date="2021-12" db="EMBL/GenBank/DDBJ databases">
        <authorList>
            <person name="Rodrigo-Torres L."/>
            <person name="Arahal R. D."/>
            <person name="Lucena T."/>
        </authorList>
    </citation>
    <scope>NUCLEOTIDE SEQUENCE</scope>
    <source>
        <strain evidence="4">CECT 8419</strain>
    </source>
</reference>
<keyword evidence="5" id="KW-1185">Reference proteome</keyword>
<dbReference type="Gene3D" id="3.40.50.300">
    <property type="entry name" value="P-loop containing nucleotide triphosphate hydrolases"/>
    <property type="match status" value="1"/>
</dbReference>
<dbReference type="EC" id="3.6.3.-" evidence="4"/>
<dbReference type="PANTHER" id="PTHR24220:SF659">
    <property type="entry name" value="TRANSPORTER, PUTATIVE-RELATED"/>
    <property type="match status" value="1"/>
</dbReference>
<dbReference type="InterPro" id="IPR015854">
    <property type="entry name" value="ABC_transpr_LolD-like"/>
</dbReference>
<evidence type="ECO:0000259" key="3">
    <source>
        <dbReference type="PROSITE" id="PS50893"/>
    </source>
</evidence>
<keyword evidence="4" id="KW-0449">Lipoprotein</keyword>
<dbReference type="EMBL" id="CAKLPZ010000001">
    <property type="protein sequence ID" value="CAH0998932.1"/>
    <property type="molecule type" value="Genomic_DNA"/>
</dbReference>
<name>A0ABN8EYR3_9BACT</name>
<dbReference type="RefSeq" id="WP_238749132.1">
    <property type="nucleotide sequence ID" value="NZ_CAKLPZ010000001.1"/>
</dbReference>
<sequence>MLVTSRLTYRYGEGGPTFRFPDLRVGVSEPALLLGPSGSGKSTWLHLLAGILTPESGSMELAGTDYAQLGGAALDRFRGQQIGLVLQRPYFLEALTVRENLAIARRTAGLPADATIIHSTLEQLGIDRYADRRPTQLSVGEQQRVMIARALVNQPKLILADEPTSALDKVNAQRVSDLLRSRAAELGAVLVVVTHDERLRADFTQVVELRPVTDQATARVDP</sequence>
<dbReference type="PROSITE" id="PS50893">
    <property type="entry name" value="ABC_TRANSPORTER_2"/>
    <property type="match status" value="1"/>
</dbReference>
<gene>
    <name evidence="4" type="primary">lolD_1</name>
    <name evidence="4" type="ORF">LEM8419_00227</name>
</gene>
<evidence type="ECO:0000256" key="1">
    <source>
        <dbReference type="ARBA" id="ARBA00022741"/>
    </source>
</evidence>
<dbReference type="Proteomes" id="UP000837803">
    <property type="component" value="Unassembled WGS sequence"/>
</dbReference>
<keyword evidence="1" id="KW-0547">Nucleotide-binding</keyword>
<dbReference type="PROSITE" id="PS00211">
    <property type="entry name" value="ABC_TRANSPORTER_1"/>
    <property type="match status" value="1"/>
</dbReference>
<dbReference type="GO" id="GO:0005524">
    <property type="term" value="F:ATP binding"/>
    <property type="evidence" value="ECO:0007669"/>
    <property type="project" value="UniProtKB-KW"/>
</dbReference>
<evidence type="ECO:0000256" key="2">
    <source>
        <dbReference type="ARBA" id="ARBA00022840"/>
    </source>
</evidence>
<proteinExistence type="predicted"/>
<protein>
    <submittedName>
        <fullName evidence="4">Lipoprotein-releasing system ATP-binding protein LolD</fullName>
        <ecNumber evidence="4">3.6.3.-</ecNumber>
    </submittedName>
</protein>
<keyword evidence="2 4" id="KW-0067">ATP-binding</keyword>
<dbReference type="SUPFAM" id="SSF52540">
    <property type="entry name" value="P-loop containing nucleoside triphosphate hydrolases"/>
    <property type="match status" value="1"/>
</dbReference>
<evidence type="ECO:0000313" key="4">
    <source>
        <dbReference type="EMBL" id="CAH0998932.1"/>
    </source>
</evidence>
<evidence type="ECO:0000313" key="5">
    <source>
        <dbReference type="Proteomes" id="UP000837803"/>
    </source>
</evidence>
<keyword evidence="4" id="KW-0378">Hydrolase</keyword>
<dbReference type="InterPro" id="IPR003439">
    <property type="entry name" value="ABC_transporter-like_ATP-bd"/>
</dbReference>
<accession>A0ABN8EYR3</accession>
<dbReference type="InterPro" id="IPR027417">
    <property type="entry name" value="P-loop_NTPase"/>
</dbReference>
<dbReference type="InterPro" id="IPR017871">
    <property type="entry name" value="ABC_transporter-like_CS"/>
</dbReference>
<dbReference type="PANTHER" id="PTHR24220">
    <property type="entry name" value="IMPORT ATP-BINDING PROTEIN"/>
    <property type="match status" value="1"/>
</dbReference>
<organism evidence="4 5">
    <name type="scientific">Neolewinella maritima</name>
    <dbReference type="NCBI Taxonomy" id="1383882"/>
    <lineage>
        <taxon>Bacteria</taxon>
        <taxon>Pseudomonadati</taxon>
        <taxon>Bacteroidota</taxon>
        <taxon>Saprospiria</taxon>
        <taxon>Saprospirales</taxon>
        <taxon>Lewinellaceae</taxon>
        <taxon>Neolewinella</taxon>
    </lineage>
</organism>
<dbReference type="Pfam" id="PF00005">
    <property type="entry name" value="ABC_tran"/>
    <property type="match status" value="1"/>
</dbReference>
<comment type="caution">
    <text evidence="4">The sequence shown here is derived from an EMBL/GenBank/DDBJ whole genome shotgun (WGS) entry which is preliminary data.</text>
</comment>